<evidence type="ECO:0000256" key="1">
    <source>
        <dbReference type="SAM" id="MobiDB-lite"/>
    </source>
</evidence>
<evidence type="ECO:0000313" key="3">
    <source>
        <dbReference type="Proteomes" id="UP000250235"/>
    </source>
</evidence>
<dbReference type="Proteomes" id="UP000250235">
    <property type="component" value="Unassembled WGS sequence"/>
</dbReference>
<evidence type="ECO:0000313" key="2">
    <source>
        <dbReference type="EMBL" id="KZV58663.1"/>
    </source>
</evidence>
<dbReference type="AlphaFoldDB" id="A0A2Z7DH03"/>
<reference evidence="2 3" key="1">
    <citation type="journal article" date="2015" name="Proc. Natl. Acad. Sci. U.S.A.">
        <title>The resurrection genome of Boea hygrometrica: A blueprint for survival of dehydration.</title>
        <authorList>
            <person name="Xiao L."/>
            <person name="Yang G."/>
            <person name="Zhang L."/>
            <person name="Yang X."/>
            <person name="Zhao S."/>
            <person name="Ji Z."/>
            <person name="Zhou Q."/>
            <person name="Hu M."/>
            <person name="Wang Y."/>
            <person name="Chen M."/>
            <person name="Xu Y."/>
            <person name="Jin H."/>
            <person name="Xiao X."/>
            <person name="Hu G."/>
            <person name="Bao F."/>
            <person name="Hu Y."/>
            <person name="Wan P."/>
            <person name="Li L."/>
            <person name="Deng X."/>
            <person name="Kuang T."/>
            <person name="Xiang C."/>
            <person name="Zhu J.K."/>
            <person name="Oliver M.J."/>
            <person name="He Y."/>
        </authorList>
    </citation>
    <scope>NUCLEOTIDE SEQUENCE [LARGE SCALE GENOMIC DNA]</scope>
    <source>
        <strain evidence="3">cv. XS01</strain>
    </source>
</reference>
<proteinExistence type="predicted"/>
<name>A0A2Z7DH03_9LAMI</name>
<gene>
    <name evidence="2" type="ORF">F511_28810</name>
</gene>
<protein>
    <submittedName>
        <fullName evidence="2">Uncharacterized protein</fullName>
    </submittedName>
</protein>
<dbReference type="EMBL" id="KQ986398">
    <property type="protein sequence ID" value="KZV58663.1"/>
    <property type="molecule type" value="Genomic_DNA"/>
</dbReference>
<organism evidence="2 3">
    <name type="scientific">Dorcoceras hygrometricum</name>
    <dbReference type="NCBI Taxonomy" id="472368"/>
    <lineage>
        <taxon>Eukaryota</taxon>
        <taxon>Viridiplantae</taxon>
        <taxon>Streptophyta</taxon>
        <taxon>Embryophyta</taxon>
        <taxon>Tracheophyta</taxon>
        <taxon>Spermatophyta</taxon>
        <taxon>Magnoliopsida</taxon>
        <taxon>eudicotyledons</taxon>
        <taxon>Gunneridae</taxon>
        <taxon>Pentapetalae</taxon>
        <taxon>asterids</taxon>
        <taxon>lamiids</taxon>
        <taxon>Lamiales</taxon>
        <taxon>Gesneriaceae</taxon>
        <taxon>Didymocarpoideae</taxon>
        <taxon>Trichosporeae</taxon>
        <taxon>Loxocarpinae</taxon>
        <taxon>Dorcoceras</taxon>
    </lineage>
</organism>
<accession>A0A2Z7DH03</accession>
<keyword evidence="3" id="KW-1185">Reference proteome</keyword>
<sequence length="97" mass="11514">MLGYLRQEREAVDRALRVERDWKDVEEERKQKKQAFQQKDQRPLKKQNKNQKRPQEHKPLPIQPISAVLVTNNRPVCPKCWHTMADPDPVFRGRSGS</sequence>
<feature type="region of interest" description="Disordered" evidence="1">
    <location>
        <begin position="24"/>
        <end position="67"/>
    </location>
</feature>